<dbReference type="AlphaFoldDB" id="A0A6L9MPB3"/>
<evidence type="ECO:0000313" key="2">
    <source>
        <dbReference type="EMBL" id="NDV89542.1"/>
    </source>
</evidence>
<keyword evidence="3" id="KW-1185">Reference proteome</keyword>
<dbReference type="GO" id="GO:0005737">
    <property type="term" value="C:cytoplasm"/>
    <property type="evidence" value="ECO:0007669"/>
    <property type="project" value="InterPro"/>
</dbReference>
<organism evidence="2 3">
    <name type="scientific">Aurantimonas aggregata</name>
    <dbReference type="NCBI Taxonomy" id="2047720"/>
    <lineage>
        <taxon>Bacteria</taxon>
        <taxon>Pseudomonadati</taxon>
        <taxon>Pseudomonadota</taxon>
        <taxon>Alphaproteobacteria</taxon>
        <taxon>Hyphomicrobiales</taxon>
        <taxon>Aurantimonadaceae</taxon>
        <taxon>Aurantimonas</taxon>
    </lineage>
</organism>
<proteinExistence type="predicted"/>
<dbReference type="EMBL" id="JAAAMJ010000064">
    <property type="protein sequence ID" value="NDV89542.1"/>
    <property type="molecule type" value="Genomic_DNA"/>
</dbReference>
<dbReference type="Proteomes" id="UP000476332">
    <property type="component" value="Unassembled WGS sequence"/>
</dbReference>
<sequence length="46" mass="4467">MARSSIIAIGASAGGVAALRSLAAALPSTLSAPILVVLHIGAVDFH</sequence>
<evidence type="ECO:0000259" key="1">
    <source>
        <dbReference type="Pfam" id="PF01339"/>
    </source>
</evidence>
<comment type="caution">
    <text evidence="2">The sequence shown here is derived from an EMBL/GenBank/DDBJ whole genome shotgun (WGS) entry which is preliminary data.</text>
</comment>
<dbReference type="GO" id="GO:0008984">
    <property type="term" value="F:protein-glutamate methylesterase activity"/>
    <property type="evidence" value="ECO:0007669"/>
    <property type="project" value="InterPro"/>
</dbReference>
<dbReference type="SUPFAM" id="SSF52738">
    <property type="entry name" value="Methylesterase CheB, C-terminal domain"/>
    <property type="match status" value="1"/>
</dbReference>
<dbReference type="RefSeq" id="WP_163046386.1">
    <property type="nucleotide sequence ID" value="NZ_JAAAMJ010000064.1"/>
</dbReference>
<accession>A0A6L9MPB3</accession>
<evidence type="ECO:0000313" key="3">
    <source>
        <dbReference type="Proteomes" id="UP000476332"/>
    </source>
</evidence>
<dbReference type="InterPro" id="IPR000673">
    <property type="entry name" value="Sig_transdc_resp-reg_Me-estase"/>
</dbReference>
<dbReference type="Pfam" id="PF01339">
    <property type="entry name" value="CheB_methylest"/>
    <property type="match status" value="1"/>
</dbReference>
<dbReference type="InterPro" id="IPR035909">
    <property type="entry name" value="CheB_C"/>
</dbReference>
<dbReference type="Gene3D" id="3.40.50.180">
    <property type="entry name" value="Methylesterase CheB, C-terminal domain"/>
    <property type="match status" value="1"/>
</dbReference>
<dbReference type="GO" id="GO:0006935">
    <property type="term" value="P:chemotaxis"/>
    <property type="evidence" value="ECO:0007669"/>
    <property type="project" value="InterPro"/>
</dbReference>
<feature type="domain" description="CheB-type methylesterase" evidence="1">
    <location>
        <begin position="7"/>
        <end position="41"/>
    </location>
</feature>
<name>A0A6L9MPB3_9HYPH</name>
<dbReference type="GO" id="GO:0000156">
    <property type="term" value="F:phosphorelay response regulator activity"/>
    <property type="evidence" value="ECO:0007669"/>
    <property type="project" value="InterPro"/>
</dbReference>
<protein>
    <recommendedName>
        <fullName evidence="1">CheB-type methylesterase domain-containing protein</fullName>
    </recommendedName>
</protein>
<gene>
    <name evidence="2" type="ORF">GTW51_23200</name>
</gene>
<reference evidence="2 3" key="1">
    <citation type="submission" date="2020-01" db="EMBL/GenBank/DDBJ databases">
        <title>Genomes of bacteria type strains.</title>
        <authorList>
            <person name="Chen J."/>
            <person name="Zhu S."/>
            <person name="Chen J."/>
        </authorList>
    </citation>
    <scope>NUCLEOTIDE SEQUENCE [LARGE SCALE GENOMIC DNA]</scope>
    <source>
        <strain evidence="2 3">KCTC 52919</strain>
    </source>
</reference>